<dbReference type="RefSeq" id="WP_143105211.1">
    <property type="nucleotide sequence ID" value="NZ_FOUY01000001.1"/>
</dbReference>
<evidence type="ECO:0000256" key="1">
    <source>
        <dbReference type="SAM" id="MobiDB-lite"/>
    </source>
</evidence>
<accession>A0A1I4RVC6</accession>
<protein>
    <recommendedName>
        <fullName evidence="4">AraC family transcriptional regulator</fullName>
    </recommendedName>
</protein>
<dbReference type="OrthoDB" id="3576740at2"/>
<gene>
    <name evidence="2" type="ORF">SAMN05216207_100182</name>
</gene>
<dbReference type="STRING" id="260086.SAMN05216207_100182"/>
<keyword evidence="3" id="KW-1185">Reference proteome</keyword>
<dbReference type="Proteomes" id="UP000199614">
    <property type="component" value="Unassembled WGS sequence"/>
</dbReference>
<reference evidence="2 3" key="1">
    <citation type="submission" date="2016-10" db="EMBL/GenBank/DDBJ databases">
        <authorList>
            <person name="de Groot N.N."/>
        </authorList>
    </citation>
    <scope>NUCLEOTIDE SEQUENCE [LARGE SCALE GENOMIC DNA]</scope>
    <source>
        <strain evidence="2 3">CGMCC 4.1877</strain>
    </source>
</reference>
<dbReference type="AlphaFoldDB" id="A0A1I4RVC6"/>
<organism evidence="2 3">
    <name type="scientific">Pseudonocardia ammonioxydans</name>
    <dbReference type="NCBI Taxonomy" id="260086"/>
    <lineage>
        <taxon>Bacteria</taxon>
        <taxon>Bacillati</taxon>
        <taxon>Actinomycetota</taxon>
        <taxon>Actinomycetes</taxon>
        <taxon>Pseudonocardiales</taxon>
        <taxon>Pseudonocardiaceae</taxon>
        <taxon>Pseudonocardia</taxon>
    </lineage>
</organism>
<name>A0A1I4RVC6_PSUAM</name>
<proteinExistence type="predicted"/>
<feature type="region of interest" description="Disordered" evidence="1">
    <location>
        <begin position="1"/>
        <end position="24"/>
    </location>
</feature>
<evidence type="ECO:0000313" key="3">
    <source>
        <dbReference type="Proteomes" id="UP000199614"/>
    </source>
</evidence>
<sequence>MPGAPSFHTRTVTLAPGESRPHDEDEWRGALIVVDHGAIQLCCSAGGSRTFGTGAVLWFTGLDLVSVRNPGHSDAVFRGITRAGTAPAPG</sequence>
<evidence type="ECO:0000313" key="2">
    <source>
        <dbReference type="EMBL" id="SFM56207.1"/>
    </source>
</evidence>
<dbReference type="EMBL" id="FOUY01000001">
    <property type="protein sequence ID" value="SFM56207.1"/>
    <property type="molecule type" value="Genomic_DNA"/>
</dbReference>
<evidence type="ECO:0008006" key="4">
    <source>
        <dbReference type="Google" id="ProtNLM"/>
    </source>
</evidence>